<organism evidence="2">
    <name type="scientific">Rhipicephalus microplus</name>
    <name type="common">Cattle tick</name>
    <name type="synonym">Boophilus microplus</name>
    <dbReference type="NCBI Taxonomy" id="6941"/>
    <lineage>
        <taxon>Eukaryota</taxon>
        <taxon>Metazoa</taxon>
        <taxon>Ecdysozoa</taxon>
        <taxon>Arthropoda</taxon>
        <taxon>Chelicerata</taxon>
        <taxon>Arachnida</taxon>
        <taxon>Acari</taxon>
        <taxon>Parasitiformes</taxon>
        <taxon>Ixodida</taxon>
        <taxon>Ixodoidea</taxon>
        <taxon>Ixodidae</taxon>
        <taxon>Rhipicephalinae</taxon>
        <taxon>Rhipicephalus</taxon>
        <taxon>Boophilus</taxon>
    </lineage>
</organism>
<dbReference type="VEuPathDB" id="VectorBase:LOC119168482"/>
<feature type="region of interest" description="Disordered" evidence="1">
    <location>
        <begin position="344"/>
        <end position="391"/>
    </location>
</feature>
<dbReference type="EMBL" id="GHWJ01006534">
    <property type="protein sequence ID" value="NOV39271.1"/>
    <property type="molecule type" value="Transcribed_RNA"/>
</dbReference>
<feature type="region of interest" description="Disordered" evidence="1">
    <location>
        <begin position="289"/>
        <end position="316"/>
    </location>
</feature>
<feature type="compositionally biased region" description="Polar residues" evidence="1">
    <location>
        <begin position="375"/>
        <end position="391"/>
    </location>
</feature>
<feature type="region of interest" description="Disordered" evidence="1">
    <location>
        <begin position="19"/>
        <end position="86"/>
    </location>
</feature>
<accession>A0A6M2D1D3</accession>
<sequence length="462" mass="49153">MLLMGDDSILVAATQEVDVSSPARKYSKTPTGANKGQLSSLGRSTVSILDVGSPTTLKTPPLASPVHRKEGRSTPNWNMGATRRSPRLSILSSKRTPSPMRVSSAKTKKPAELVTRAVPANPGEVSKRVEPAKTAATVETAASGKTVELEKTVELAPAIQASSRTSSTDLLFEDDDEDELLDQICCTYEQQQQLDAKMAAAASASLSKMSTSSPVTTSRSTTLTFQSATVVPSVASKTTALLISEAEAPKATVIKSSVSTTSVRQIDQSNGGLKNVAAPTRPLSLRATVSKSAIKQSTGSTSKPGLLPLSNTTNQPKQVSAHTCSFQQARVILEQCVAASAKAPPLGKEQSPSSALVSTAPKLRLSTKSPLEKSSLGTSPPQSTIVKTSSKSVDAALDFDDDDLDLATPEVMSWLEEVESQPVLVKRCTPEEIAKKRAEALRRRRLREQESNMWKGRLRMSK</sequence>
<proteinExistence type="predicted"/>
<evidence type="ECO:0000313" key="2">
    <source>
        <dbReference type="EMBL" id="NOV39271.1"/>
    </source>
</evidence>
<dbReference type="OrthoDB" id="6509790at2759"/>
<reference evidence="2" key="1">
    <citation type="submission" date="2019-09" db="EMBL/GenBank/DDBJ databases">
        <title>Organ-specific transcriptomic study of the physiology of the cattle tick, Rhipicephalus microplus.</title>
        <authorList>
            <person name="Tirloni L."/>
            <person name="Braz G."/>
            <person name="Gandara A.C.P."/>
            <person name="Sabadin G.A."/>
            <person name="da Silva R.M."/>
            <person name="Guizzo M.G."/>
            <person name="Machado J.A."/>
            <person name="Costa E.P."/>
            <person name="Gomes H.F."/>
            <person name="Moraes J."/>
            <person name="Mota M.B.S."/>
            <person name="Mesquita R.D."/>
            <person name="Alvarenga P.H."/>
            <person name="Alves F."/>
            <person name="Seixas A."/>
            <person name="da Fonseca R.N."/>
            <person name="Fogaca A."/>
            <person name="Logullo C."/>
            <person name="Tanaka A."/>
            <person name="Daffre S."/>
            <person name="Termignoni C."/>
            <person name="Vaz I.S.Jr."/>
            <person name="Oliveira P.L."/>
            <person name="Ribeiro J.M."/>
        </authorList>
    </citation>
    <scope>NUCLEOTIDE SEQUENCE</scope>
    <source>
        <strain evidence="2">Porto Alegre</strain>
    </source>
</reference>
<dbReference type="AlphaFoldDB" id="A0A6M2D1D3"/>
<protein>
    <submittedName>
        <fullName evidence="2">Putative flocculation protein flo11</fullName>
    </submittedName>
</protein>
<feature type="compositionally biased region" description="Polar residues" evidence="1">
    <location>
        <begin position="28"/>
        <end position="58"/>
    </location>
</feature>
<name>A0A6M2D1D3_RHIMP</name>
<evidence type="ECO:0000256" key="1">
    <source>
        <dbReference type="SAM" id="MobiDB-lite"/>
    </source>
</evidence>